<sequence>MAIQQSIKGIRNKMEYGFSPSYGTWIFHGEQIDHNNEERNDLGHGVDEDDNVDDYVGMLNDAIDPVDMNVDIGVRESTNERTGGNNDLPDVEGDKFDDLFSATTQELYVGCTKL</sequence>
<dbReference type="AlphaFoldDB" id="A0AAD9U520"/>
<accession>A0AAD9U520</accession>
<name>A0AAD9U520_9ROSI</name>
<evidence type="ECO:0000313" key="1">
    <source>
        <dbReference type="EMBL" id="KAK2647832.1"/>
    </source>
</evidence>
<proteinExistence type="predicted"/>
<dbReference type="EMBL" id="JANJYI010000005">
    <property type="protein sequence ID" value="KAK2647832.1"/>
    <property type="molecule type" value="Genomic_DNA"/>
</dbReference>
<evidence type="ECO:0000313" key="2">
    <source>
        <dbReference type="Proteomes" id="UP001280121"/>
    </source>
</evidence>
<keyword evidence="2" id="KW-1185">Reference proteome</keyword>
<organism evidence="1 2">
    <name type="scientific">Dipteronia dyeriana</name>
    <dbReference type="NCBI Taxonomy" id="168575"/>
    <lineage>
        <taxon>Eukaryota</taxon>
        <taxon>Viridiplantae</taxon>
        <taxon>Streptophyta</taxon>
        <taxon>Embryophyta</taxon>
        <taxon>Tracheophyta</taxon>
        <taxon>Spermatophyta</taxon>
        <taxon>Magnoliopsida</taxon>
        <taxon>eudicotyledons</taxon>
        <taxon>Gunneridae</taxon>
        <taxon>Pentapetalae</taxon>
        <taxon>rosids</taxon>
        <taxon>malvids</taxon>
        <taxon>Sapindales</taxon>
        <taxon>Sapindaceae</taxon>
        <taxon>Hippocastanoideae</taxon>
        <taxon>Acereae</taxon>
        <taxon>Dipteronia</taxon>
    </lineage>
</organism>
<protein>
    <submittedName>
        <fullName evidence="1">Uncharacterized protein</fullName>
    </submittedName>
</protein>
<dbReference type="Proteomes" id="UP001280121">
    <property type="component" value="Unassembled WGS sequence"/>
</dbReference>
<comment type="caution">
    <text evidence="1">The sequence shown here is derived from an EMBL/GenBank/DDBJ whole genome shotgun (WGS) entry which is preliminary data.</text>
</comment>
<reference evidence="1" key="1">
    <citation type="journal article" date="2023" name="Plant J.">
        <title>Genome sequences and population genomics provide insights into the demographic history, inbreeding, and mutation load of two 'living fossil' tree species of Dipteronia.</title>
        <authorList>
            <person name="Feng Y."/>
            <person name="Comes H.P."/>
            <person name="Chen J."/>
            <person name="Zhu S."/>
            <person name="Lu R."/>
            <person name="Zhang X."/>
            <person name="Li P."/>
            <person name="Qiu J."/>
            <person name="Olsen K.M."/>
            <person name="Qiu Y."/>
        </authorList>
    </citation>
    <scope>NUCLEOTIDE SEQUENCE</scope>
    <source>
        <strain evidence="1">KIB01</strain>
    </source>
</reference>
<gene>
    <name evidence="1" type="ORF">Ddye_015321</name>
</gene>